<dbReference type="EMBL" id="KT365398">
    <property type="protein sequence ID" value="ALF50870.1"/>
    <property type="molecule type" value="Genomic_DNA"/>
</dbReference>
<reference evidence="1 2" key="1">
    <citation type="submission" date="2015-07" db="EMBL/GenBank/DDBJ databases">
        <authorList>
            <person name="Temme D.W."/>
            <person name="Johnson J.E."/>
            <person name="London S.C."/>
            <person name="Surillo G.M."/>
            <person name="Radigan N.J."/>
            <person name="Pyfer K.B."/>
            <person name="Porzucek A.J."/>
            <person name="Philogene A.J."/>
            <person name="Logan K.R."/>
            <person name="Johnson J.E."/>
            <person name="Freeman C.M."/>
            <person name="Ferroni G.J."/>
            <person name="Denigris D.M."/>
            <person name="Collins J.M."/>
            <person name="Casey J.P."/>
            <person name="Buhalo D.J."/>
            <person name="Ahmed A."/>
            <person name="Lahoda L.A."/>
            <person name="Lee-Soety J.Y."/>
            <person name="King-Smith C."/>
            <person name="Delesalle V.A."/>
            <person name="Bradley K.W."/>
            <person name="Asai D.J."/>
            <person name="Bowman C.A."/>
            <person name="Russell D.A."/>
            <person name="Pope W.H."/>
            <person name="Jacobs-Sera D."/>
            <person name="Hendrix R.W."/>
            <person name="Hatfull G.F."/>
        </authorList>
    </citation>
    <scope>NUCLEOTIDE SEQUENCE [LARGE SCALE GENOMIC DNA]</scope>
</reference>
<dbReference type="Proteomes" id="UP000224501">
    <property type="component" value="Segment"/>
</dbReference>
<evidence type="ECO:0000313" key="1">
    <source>
        <dbReference type="EMBL" id="ALF50870.1"/>
    </source>
</evidence>
<organism evidence="1 2">
    <name type="scientific">Mycobacterium phage DTDevon</name>
    <dbReference type="NCBI Taxonomy" id="1701800"/>
    <lineage>
        <taxon>Viruses</taxon>
        <taxon>Duplodnaviria</taxon>
        <taxon>Heunggongvirae</taxon>
        <taxon>Uroviricota</taxon>
        <taxon>Caudoviricetes</taxon>
        <taxon>Ceeclamvirinae</taxon>
        <taxon>Bixzunavirus</taxon>
        <taxon>Bixzunavirus Bxz1</taxon>
    </lineage>
</organism>
<accession>A0A0N9EQC9</accession>
<proteinExistence type="predicted"/>
<gene>
    <name evidence="1" type="ORF">SEA_DTDEVON_7</name>
</gene>
<protein>
    <submittedName>
        <fullName evidence="1">Uncharacterized protein</fullName>
    </submittedName>
</protein>
<evidence type="ECO:0000313" key="2">
    <source>
        <dbReference type="Proteomes" id="UP000224501"/>
    </source>
</evidence>
<name>A0A0N9EQC9_9CAUD</name>
<sequence length="108" mass="11765">MTNELRDVLTTIECSRPGDPYTLFKSGTHLDVHLAGRSKTGGTGLILCGFDRFQRDESGRWIVGFSVGGGATGPRYRHHPCPGCHALIDGRPIEGTHARLFTTEEPNS</sequence>